<evidence type="ECO:0000259" key="2">
    <source>
        <dbReference type="Pfam" id="PF01523"/>
    </source>
</evidence>
<dbReference type="Pfam" id="PF01523">
    <property type="entry name" value="PmbA_TldD_1st"/>
    <property type="match status" value="1"/>
</dbReference>
<dbReference type="RefSeq" id="WP_322447799.1">
    <property type="nucleotide sequence ID" value="NZ_JAXOFX010000014.1"/>
</dbReference>
<evidence type="ECO:0000313" key="6">
    <source>
        <dbReference type="Proteomes" id="UP001290455"/>
    </source>
</evidence>
<evidence type="ECO:0000313" key="5">
    <source>
        <dbReference type="EMBL" id="MDZ5473504.1"/>
    </source>
</evidence>
<comment type="caution">
    <text evidence="5">The sequence shown here is derived from an EMBL/GenBank/DDBJ whole genome shotgun (WGS) entry which is preliminary data.</text>
</comment>
<evidence type="ECO:0000259" key="4">
    <source>
        <dbReference type="Pfam" id="PF19290"/>
    </source>
</evidence>
<feature type="domain" description="Metalloprotease TldD/E central" evidence="4">
    <location>
        <begin position="111"/>
        <end position="217"/>
    </location>
</feature>
<dbReference type="SUPFAM" id="SSF111283">
    <property type="entry name" value="Putative modulator of DNA gyrase, PmbA/TldD"/>
    <property type="match status" value="1"/>
</dbReference>
<feature type="domain" description="Metalloprotease TldD/E C-terminal" evidence="3">
    <location>
        <begin position="225"/>
        <end position="449"/>
    </location>
</feature>
<protein>
    <submittedName>
        <fullName evidence="5">TldD/PmbA family protein</fullName>
    </submittedName>
</protein>
<dbReference type="EMBL" id="JAXOFX010000014">
    <property type="protein sequence ID" value="MDZ5473504.1"/>
    <property type="molecule type" value="Genomic_DNA"/>
</dbReference>
<dbReference type="InterPro" id="IPR036059">
    <property type="entry name" value="TldD/PmbA_sf"/>
</dbReference>
<reference evidence="5 6" key="1">
    <citation type="submission" date="2023-11" db="EMBL/GenBank/DDBJ databases">
        <title>Bacillus jintuensis, isolated from a mudflat on the Beibu Gulf coast.</title>
        <authorList>
            <person name="Li M."/>
        </authorList>
    </citation>
    <scope>NUCLEOTIDE SEQUENCE [LARGE SCALE GENOMIC DNA]</scope>
    <source>
        <strain evidence="5 6">31A1R</strain>
    </source>
</reference>
<feature type="domain" description="Metalloprotease TldD/E N-terminal" evidence="2">
    <location>
        <begin position="23"/>
        <end position="85"/>
    </location>
</feature>
<proteinExistence type="inferred from homology"/>
<keyword evidence="6" id="KW-1185">Reference proteome</keyword>
<name>A0ABU5J260_9BACI</name>
<dbReference type="InterPro" id="IPR045569">
    <property type="entry name" value="Metalloprtase-TldD/E_C"/>
</dbReference>
<comment type="similarity">
    <text evidence="1">Belongs to the peptidase U62 family.</text>
</comment>
<accession>A0ABU5J260</accession>
<dbReference type="InterPro" id="IPR047657">
    <property type="entry name" value="PmbA"/>
</dbReference>
<evidence type="ECO:0000259" key="3">
    <source>
        <dbReference type="Pfam" id="PF19289"/>
    </source>
</evidence>
<organism evidence="5 6">
    <name type="scientific">Robertmurraya mangrovi</name>
    <dbReference type="NCBI Taxonomy" id="3098077"/>
    <lineage>
        <taxon>Bacteria</taxon>
        <taxon>Bacillati</taxon>
        <taxon>Bacillota</taxon>
        <taxon>Bacilli</taxon>
        <taxon>Bacillales</taxon>
        <taxon>Bacillaceae</taxon>
        <taxon>Robertmurraya</taxon>
    </lineage>
</organism>
<dbReference type="InterPro" id="IPR035068">
    <property type="entry name" value="TldD/PmbA_N"/>
</dbReference>
<dbReference type="InterPro" id="IPR045570">
    <property type="entry name" value="Metalloprtase-TldD/E_cen_dom"/>
</dbReference>
<gene>
    <name evidence="5" type="ORF">SM124_17455</name>
</gene>
<dbReference type="Gene3D" id="3.30.2290.10">
    <property type="entry name" value="PmbA/TldD superfamily"/>
    <property type="match status" value="1"/>
</dbReference>
<dbReference type="PANTHER" id="PTHR43421">
    <property type="entry name" value="METALLOPROTEASE PMBA"/>
    <property type="match status" value="1"/>
</dbReference>
<dbReference type="InterPro" id="IPR002510">
    <property type="entry name" value="Metalloprtase-TldD/E_N"/>
</dbReference>
<dbReference type="Proteomes" id="UP001290455">
    <property type="component" value="Unassembled WGS sequence"/>
</dbReference>
<sequence length="451" mass="49899">MNLLEFKDLLFKAGQEHGFTDMELAYEREEKFGCELYKGEIDSYDTSEVFGVAFRGVFNGKMGNSFSEKLDEESIQFLLENAKENSQIVEEENEEIFAGSESYEEGTFYSEPLREVSIPEKMNLLKEIEKYIYEYDERVTGTDYFQLSSAETERALLNSKGLSLQEKQNYLGLYVSVVVKQGDEIKNGAYSKFTKDFESLNPQEIAKQAVEEALSQLGAKSIDSKNYRVLLRHDAAGSLFNTFSPIFSAERTQKGESLLKDKVGEGIAVSTLTIVDDPTLKEGLLSRTFDSEGVATSKRVVVEEGKLVTLLHNQKTAKKEGVQSTGHGYKASYKGTLTVAPTNLFIQPSEKSFEELVASIEEGVLITDLSGLHSGANSVSGDFSVAASGFYIKNGKIETSVNQMTIAGNFFELLNQVEDFGSDLEFAMSFVAPGYIGSPSLIIKELAVTVE</sequence>
<dbReference type="Pfam" id="PF19289">
    <property type="entry name" value="PmbA_TldD_3rd"/>
    <property type="match status" value="1"/>
</dbReference>
<dbReference type="Pfam" id="PF19290">
    <property type="entry name" value="PmbA_TldD_2nd"/>
    <property type="match status" value="1"/>
</dbReference>
<dbReference type="PANTHER" id="PTHR43421:SF1">
    <property type="entry name" value="METALLOPROTEASE PMBA"/>
    <property type="match status" value="1"/>
</dbReference>
<evidence type="ECO:0000256" key="1">
    <source>
        <dbReference type="ARBA" id="ARBA00005836"/>
    </source>
</evidence>